<evidence type="ECO:0000313" key="4">
    <source>
        <dbReference type="EMBL" id="CAF3629616.1"/>
    </source>
</evidence>
<evidence type="ECO:0000313" key="3">
    <source>
        <dbReference type="EMBL" id="CAF0842282.1"/>
    </source>
</evidence>
<dbReference type="EMBL" id="CAJOBC010000823">
    <property type="protein sequence ID" value="CAF3629616.1"/>
    <property type="molecule type" value="Genomic_DNA"/>
</dbReference>
<keyword evidence="2" id="KW-0472">Membrane</keyword>
<sequence length="234" mass="26366">MPQNKRNALATLFLVAWKLGAGILIVLGGIQLHAINHYTLELCSVQSATVINSRSTFKLPFIAVWIVTVIAVQNNSYNPNSINRTIIFYDNTAANSDTYSWQRVNTYQVNHTYPCYIYLPILANYTTQIQWKRRSRSKAIGFIVGGIFLLIFGLCISCCCYCYMSSCNGDDSDQRGDSSNNQHTRLSETPMTVRSTRPTERVVEPPPPPPFSSEMPPPRYSQVVSLRTVTLTLR</sequence>
<gene>
    <name evidence="3" type="ORF">GPM918_LOCUS5627</name>
    <name evidence="4" type="ORF">SRO942_LOCUS5627</name>
</gene>
<keyword evidence="2" id="KW-1133">Transmembrane helix</keyword>
<organism evidence="3 5">
    <name type="scientific">Didymodactylos carnosus</name>
    <dbReference type="NCBI Taxonomy" id="1234261"/>
    <lineage>
        <taxon>Eukaryota</taxon>
        <taxon>Metazoa</taxon>
        <taxon>Spiralia</taxon>
        <taxon>Gnathifera</taxon>
        <taxon>Rotifera</taxon>
        <taxon>Eurotatoria</taxon>
        <taxon>Bdelloidea</taxon>
        <taxon>Philodinida</taxon>
        <taxon>Philodinidae</taxon>
        <taxon>Didymodactylos</taxon>
    </lineage>
</organism>
<feature type="transmembrane region" description="Helical" evidence="2">
    <location>
        <begin position="55"/>
        <end position="72"/>
    </location>
</feature>
<comment type="caution">
    <text evidence="3">The sequence shown here is derived from an EMBL/GenBank/DDBJ whole genome shotgun (WGS) entry which is preliminary data.</text>
</comment>
<accession>A0A813VU87</accession>
<reference evidence="3" key="1">
    <citation type="submission" date="2021-02" db="EMBL/GenBank/DDBJ databases">
        <authorList>
            <person name="Nowell W R."/>
        </authorList>
    </citation>
    <scope>NUCLEOTIDE SEQUENCE</scope>
</reference>
<protein>
    <submittedName>
        <fullName evidence="3">Uncharacterized protein</fullName>
    </submittedName>
</protein>
<dbReference type="Proteomes" id="UP000681722">
    <property type="component" value="Unassembled WGS sequence"/>
</dbReference>
<dbReference type="EMBL" id="CAJNOQ010000823">
    <property type="protein sequence ID" value="CAF0842282.1"/>
    <property type="molecule type" value="Genomic_DNA"/>
</dbReference>
<feature type="transmembrane region" description="Helical" evidence="2">
    <location>
        <begin position="139"/>
        <end position="164"/>
    </location>
</feature>
<dbReference type="Proteomes" id="UP000663829">
    <property type="component" value="Unassembled WGS sequence"/>
</dbReference>
<name>A0A813VU87_9BILA</name>
<dbReference type="AlphaFoldDB" id="A0A813VU87"/>
<feature type="compositionally biased region" description="Pro residues" evidence="1">
    <location>
        <begin position="204"/>
        <end position="219"/>
    </location>
</feature>
<keyword evidence="5" id="KW-1185">Reference proteome</keyword>
<keyword evidence="2" id="KW-0812">Transmembrane</keyword>
<proteinExistence type="predicted"/>
<evidence type="ECO:0000256" key="1">
    <source>
        <dbReference type="SAM" id="MobiDB-lite"/>
    </source>
</evidence>
<feature type="transmembrane region" description="Helical" evidence="2">
    <location>
        <begin position="12"/>
        <end position="35"/>
    </location>
</feature>
<feature type="region of interest" description="Disordered" evidence="1">
    <location>
        <begin position="173"/>
        <end position="219"/>
    </location>
</feature>
<evidence type="ECO:0000313" key="5">
    <source>
        <dbReference type="Proteomes" id="UP000663829"/>
    </source>
</evidence>
<evidence type="ECO:0000256" key="2">
    <source>
        <dbReference type="SAM" id="Phobius"/>
    </source>
</evidence>
<feature type="compositionally biased region" description="Polar residues" evidence="1">
    <location>
        <begin position="177"/>
        <end position="195"/>
    </location>
</feature>